<dbReference type="InterPro" id="IPR038479">
    <property type="entry name" value="Transthyretin-like_sf"/>
</dbReference>
<dbReference type="AlphaFoldDB" id="A0ABD6EQ45"/>
<name>A0ABD6EQ45_9BILA</name>
<dbReference type="Pfam" id="PF01060">
    <property type="entry name" value="TTR-52"/>
    <property type="match status" value="1"/>
</dbReference>
<protein>
    <recommendedName>
        <fullName evidence="8">Transthyretin-like family protein</fullName>
    </recommendedName>
</protein>
<keyword evidence="4 5" id="KW-0732">Signal</keyword>
<keyword evidence="3" id="KW-0964">Secreted</keyword>
<evidence type="ECO:0000256" key="2">
    <source>
        <dbReference type="ARBA" id="ARBA00010112"/>
    </source>
</evidence>
<evidence type="ECO:0000313" key="7">
    <source>
        <dbReference type="Proteomes" id="UP001608902"/>
    </source>
</evidence>
<accession>A0ABD6EQ45</accession>
<evidence type="ECO:0000256" key="3">
    <source>
        <dbReference type="ARBA" id="ARBA00022525"/>
    </source>
</evidence>
<reference evidence="6 7" key="1">
    <citation type="submission" date="2024-08" db="EMBL/GenBank/DDBJ databases">
        <title>Gnathostoma spinigerum genome.</title>
        <authorList>
            <person name="Gonzalez-Bertolin B."/>
            <person name="Monzon S."/>
            <person name="Zaballos A."/>
            <person name="Jimenez P."/>
            <person name="Dekumyoy P."/>
            <person name="Varona S."/>
            <person name="Cuesta I."/>
            <person name="Sumanam S."/>
            <person name="Adisakwattana P."/>
            <person name="Gasser R.B."/>
            <person name="Hernandez-Gonzalez A."/>
            <person name="Young N.D."/>
            <person name="Perteguer M.J."/>
        </authorList>
    </citation>
    <scope>NUCLEOTIDE SEQUENCE [LARGE SCALE GENOMIC DNA]</scope>
    <source>
        <strain evidence="6">AL3</strain>
        <tissue evidence="6">Liver</tissue>
    </source>
</reference>
<dbReference type="InterPro" id="IPR001534">
    <property type="entry name" value="Transthyretin-like"/>
</dbReference>
<comment type="caution">
    <text evidence="6">The sequence shown here is derived from an EMBL/GenBank/DDBJ whole genome shotgun (WGS) entry which is preliminary data.</text>
</comment>
<evidence type="ECO:0000256" key="1">
    <source>
        <dbReference type="ARBA" id="ARBA00004613"/>
    </source>
</evidence>
<dbReference type="PANTHER" id="PTHR21700:SF30">
    <property type="entry name" value="TRANSTHYRETIN-LIKE FAMILY PROTEIN"/>
    <property type="match status" value="1"/>
</dbReference>
<feature type="signal peptide" evidence="5">
    <location>
        <begin position="1"/>
        <end position="16"/>
    </location>
</feature>
<comment type="subcellular location">
    <subcellularLocation>
        <location evidence="1">Secreted</location>
    </subcellularLocation>
</comment>
<dbReference type="Gene3D" id="2.60.40.3330">
    <property type="match status" value="1"/>
</dbReference>
<dbReference type="GO" id="GO:0005576">
    <property type="term" value="C:extracellular region"/>
    <property type="evidence" value="ECO:0007669"/>
    <property type="project" value="UniProtKB-SubCell"/>
</dbReference>
<proteinExistence type="inferred from homology"/>
<evidence type="ECO:0008006" key="8">
    <source>
        <dbReference type="Google" id="ProtNLM"/>
    </source>
</evidence>
<dbReference type="Proteomes" id="UP001608902">
    <property type="component" value="Unassembled WGS sequence"/>
</dbReference>
<organism evidence="6 7">
    <name type="scientific">Gnathostoma spinigerum</name>
    <dbReference type="NCBI Taxonomy" id="75299"/>
    <lineage>
        <taxon>Eukaryota</taxon>
        <taxon>Metazoa</taxon>
        <taxon>Ecdysozoa</taxon>
        <taxon>Nematoda</taxon>
        <taxon>Chromadorea</taxon>
        <taxon>Rhabditida</taxon>
        <taxon>Spirurina</taxon>
        <taxon>Gnathostomatomorpha</taxon>
        <taxon>Gnathostomatoidea</taxon>
        <taxon>Gnathostomatidae</taxon>
        <taxon>Gnathostoma</taxon>
    </lineage>
</organism>
<keyword evidence="7" id="KW-1185">Reference proteome</keyword>
<feature type="chain" id="PRO_5044870198" description="Transthyretin-like family protein" evidence="5">
    <location>
        <begin position="17"/>
        <end position="134"/>
    </location>
</feature>
<evidence type="ECO:0000256" key="5">
    <source>
        <dbReference type="SAM" id="SignalP"/>
    </source>
</evidence>
<gene>
    <name evidence="6" type="ORF">AB6A40_005832</name>
</gene>
<evidence type="ECO:0000313" key="6">
    <source>
        <dbReference type="EMBL" id="MFH4979123.1"/>
    </source>
</evidence>
<dbReference type="PANTHER" id="PTHR21700">
    <property type="entry name" value="TRANSTHYRETIN-LIKE FAMILY PROTEIN-RELATED"/>
    <property type="match status" value="1"/>
</dbReference>
<evidence type="ECO:0000256" key="4">
    <source>
        <dbReference type="ARBA" id="ARBA00022729"/>
    </source>
</evidence>
<dbReference type="EMBL" id="JBGFUD010003874">
    <property type="protein sequence ID" value="MFH4979123.1"/>
    <property type="molecule type" value="Genomic_DNA"/>
</dbReference>
<comment type="similarity">
    <text evidence="2">Belongs to the nematode transthyretin-like family.</text>
</comment>
<sequence length="134" mass="15296">MLSFILLCCCLPICIASLQHITIIGQTICSRTIISNISIDLWEADSFDPDDFLNATFSNQNGYFQLYGEESELGNIEPYLRILHNCVDGRVNEMCSVRDLYTIPPKYIGRIYDMGIVNLGIARQQHFEICSYML</sequence>